<protein>
    <recommendedName>
        <fullName evidence="4">FHA domain-containing protein</fullName>
    </recommendedName>
</protein>
<keyword evidence="3" id="KW-0472">Membrane</keyword>
<evidence type="ECO:0000313" key="6">
    <source>
        <dbReference type="Proteomes" id="UP001499933"/>
    </source>
</evidence>
<dbReference type="Gene3D" id="2.60.200.20">
    <property type="match status" value="1"/>
</dbReference>
<evidence type="ECO:0000313" key="5">
    <source>
        <dbReference type="EMBL" id="GAA1943902.1"/>
    </source>
</evidence>
<dbReference type="Pfam" id="PF18936">
    <property type="entry name" value="DUF5684"/>
    <property type="match status" value="1"/>
</dbReference>
<feature type="compositionally biased region" description="Low complexity" evidence="2">
    <location>
        <begin position="268"/>
        <end position="293"/>
    </location>
</feature>
<dbReference type="Pfam" id="PF00498">
    <property type="entry name" value="FHA"/>
    <property type="match status" value="1"/>
</dbReference>
<feature type="transmembrane region" description="Helical" evidence="3">
    <location>
        <begin position="6"/>
        <end position="31"/>
    </location>
</feature>
<feature type="domain" description="FHA" evidence="4">
    <location>
        <begin position="390"/>
        <end position="442"/>
    </location>
</feature>
<dbReference type="RefSeq" id="WP_344090280.1">
    <property type="nucleotide sequence ID" value="NZ_BAAAOG010000001.1"/>
</dbReference>
<dbReference type="CDD" id="cd00060">
    <property type="entry name" value="FHA"/>
    <property type="match status" value="1"/>
</dbReference>
<sequence>MTATDGSTYFAVTTLAVVGFVVFYVWLALGLTAVFRKSGEEPWRAWVPVLNLVVLLRLGGLSGWLLLLALIPFAGLIAVWVAVVIACHRIGAAFGFGPGMTVLAALLLPVWASVIGFGASRWVGAEAPVGTRRTSAETDDGLAFLAGITDQAGYAPKPPSAGPSRAYAAGDVASPPPKPPLPAASTTGWVPPPPPPPLPAPAIPTVSAAASASPPVPPRPSYTSSAQRWEGLHPADELTGEVTGAVPGAPSPISAIPVAPDYADEEVAAGPLGAGPRRGAQAPAADPPVTHVPAPAPAPAAQPAEPWAPMRSPMAEPGAFAETSGPVSAIVGAPDAGSPRSARGSVSALHSRPEIPEEAIEQTVITSRRRTAWSLVPPSGEAIPLSTEVVILGRRPVADPEFPGAQLIAIQDGTVSKTHARLELRDDAWYITDLDSTNGVLFATLMGTEVEATPGVAVEAGDSFLLGDAEVRLQRSDG</sequence>
<keyword evidence="3" id="KW-0812">Transmembrane</keyword>
<accession>A0ABN2Q4Z3</accession>
<dbReference type="SUPFAM" id="SSF49879">
    <property type="entry name" value="SMAD/FHA domain"/>
    <property type="match status" value="1"/>
</dbReference>
<evidence type="ECO:0000256" key="1">
    <source>
        <dbReference type="ARBA" id="ARBA00022553"/>
    </source>
</evidence>
<proteinExistence type="predicted"/>
<keyword evidence="6" id="KW-1185">Reference proteome</keyword>
<dbReference type="Proteomes" id="UP001499933">
    <property type="component" value="Unassembled WGS sequence"/>
</dbReference>
<evidence type="ECO:0000259" key="4">
    <source>
        <dbReference type="PROSITE" id="PS50006"/>
    </source>
</evidence>
<organism evidence="5 6">
    <name type="scientific">Microbacterium deminutum</name>
    <dbReference type="NCBI Taxonomy" id="344164"/>
    <lineage>
        <taxon>Bacteria</taxon>
        <taxon>Bacillati</taxon>
        <taxon>Actinomycetota</taxon>
        <taxon>Actinomycetes</taxon>
        <taxon>Micrococcales</taxon>
        <taxon>Microbacteriaceae</taxon>
        <taxon>Microbacterium</taxon>
    </lineage>
</organism>
<dbReference type="InterPro" id="IPR043739">
    <property type="entry name" value="DUF5684"/>
</dbReference>
<feature type="transmembrane region" description="Helical" evidence="3">
    <location>
        <begin position="99"/>
        <end position="123"/>
    </location>
</feature>
<dbReference type="InterPro" id="IPR008984">
    <property type="entry name" value="SMAD_FHA_dom_sf"/>
</dbReference>
<feature type="region of interest" description="Disordered" evidence="2">
    <location>
        <begin position="268"/>
        <end position="351"/>
    </location>
</feature>
<feature type="compositionally biased region" description="Low complexity" evidence="2">
    <location>
        <begin position="203"/>
        <end position="213"/>
    </location>
</feature>
<keyword evidence="1" id="KW-0597">Phosphoprotein</keyword>
<dbReference type="InterPro" id="IPR000253">
    <property type="entry name" value="FHA_dom"/>
</dbReference>
<name>A0ABN2Q4Z3_9MICO</name>
<dbReference type="PROSITE" id="PS50006">
    <property type="entry name" value="FHA_DOMAIN"/>
    <property type="match status" value="1"/>
</dbReference>
<evidence type="ECO:0000256" key="2">
    <source>
        <dbReference type="SAM" id="MobiDB-lite"/>
    </source>
</evidence>
<dbReference type="EMBL" id="BAAAOG010000001">
    <property type="protein sequence ID" value="GAA1943902.1"/>
    <property type="molecule type" value="Genomic_DNA"/>
</dbReference>
<reference evidence="5 6" key="1">
    <citation type="journal article" date="2019" name="Int. J. Syst. Evol. Microbiol.">
        <title>The Global Catalogue of Microorganisms (GCM) 10K type strain sequencing project: providing services to taxonomists for standard genome sequencing and annotation.</title>
        <authorList>
            <consortium name="The Broad Institute Genomics Platform"/>
            <consortium name="The Broad Institute Genome Sequencing Center for Infectious Disease"/>
            <person name="Wu L."/>
            <person name="Ma J."/>
        </authorList>
    </citation>
    <scope>NUCLEOTIDE SEQUENCE [LARGE SCALE GENOMIC DNA]</scope>
    <source>
        <strain evidence="5 6">JCM 14901</strain>
    </source>
</reference>
<gene>
    <name evidence="5" type="ORF">GCM10009776_02050</name>
</gene>
<dbReference type="PRINTS" id="PR01217">
    <property type="entry name" value="PRICHEXTENSN"/>
</dbReference>
<feature type="compositionally biased region" description="Pro residues" evidence="2">
    <location>
        <begin position="190"/>
        <end position="202"/>
    </location>
</feature>
<evidence type="ECO:0000256" key="3">
    <source>
        <dbReference type="SAM" id="Phobius"/>
    </source>
</evidence>
<feature type="transmembrane region" description="Helical" evidence="3">
    <location>
        <begin position="66"/>
        <end position="87"/>
    </location>
</feature>
<feature type="region of interest" description="Disordered" evidence="2">
    <location>
        <begin position="154"/>
        <end position="227"/>
    </location>
</feature>
<keyword evidence="3" id="KW-1133">Transmembrane helix</keyword>
<comment type="caution">
    <text evidence="5">The sequence shown here is derived from an EMBL/GenBank/DDBJ whole genome shotgun (WGS) entry which is preliminary data.</text>
</comment>